<comment type="catalytic activity">
    <reaction evidence="8 9">
        <text>L-tryptophan + O2 = N-formyl-L-kynurenine</text>
        <dbReference type="Rhea" id="RHEA:24536"/>
        <dbReference type="ChEBI" id="CHEBI:15379"/>
        <dbReference type="ChEBI" id="CHEBI:57912"/>
        <dbReference type="ChEBI" id="CHEBI:58629"/>
        <dbReference type="EC" id="1.13.11.11"/>
    </reaction>
</comment>
<evidence type="ECO:0000256" key="3">
    <source>
        <dbReference type="ARBA" id="ARBA00022723"/>
    </source>
</evidence>
<dbReference type="GO" id="GO:0019441">
    <property type="term" value="P:L-tryptophan catabolic process to kynurenine"/>
    <property type="evidence" value="ECO:0007669"/>
    <property type="project" value="UniProtKB-UniRule"/>
</dbReference>
<keyword evidence="4 9" id="KW-0223">Dioxygenase</keyword>
<feature type="binding site" evidence="9">
    <location>
        <position position="131"/>
    </location>
    <ligand>
        <name>substrate</name>
    </ligand>
</feature>
<dbReference type="PANTHER" id="PTHR10138:SF0">
    <property type="entry name" value="TRYPTOPHAN 2,3-DIOXYGENASE"/>
    <property type="match status" value="1"/>
</dbReference>
<comment type="subunit">
    <text evidence="1 9">Homotetramer.</text>
</comment>
<comment type="pathway">
    <text evidence="9">Amino-acid degradation; L-tryptophan degradation via kynurenine pathway; L-kynurenine from L-tryptophan: step 1/2.</text>
</comment>
<keyword evidence="12" id="KW-1185">Reference proteome</keyword>
<dbReference type="InterPro" id="IPR004981">
    <property type="entry name" value="Trp_2_3_dOase"/>
</dbReference>
<feature type="binding site" description="axial binding residue" evidence="9">
    <location>
        <position position="258"/>
    </location>
    <ligand>
        <name>heme</name>
        <dbReference type="ChEBI" id="CHEBI:30413"/>
    </ligand>
    <ligandPart>
        <name>Fe</name>
        <dbReference type="ChEBI" id="CHEBI:18248"/>
    </ligandPart>
</feature>
<keyword evidence="7 9" id="KW-0823">Tryptophan catabolism</keyword>
<dbReference type="GO" id="GO:0019442">
    <property type="term" value="P:L-tryptophan catabolic process to acetyl-CoA"/>
    <property type="evidence" value="ECO:0007669"/>
    <property type="project" value="TreeGrafter"/>
</dbReference>
<evidence type="ECO:0000256" key="8">
    <source>
        <dbReference type="ARBA" id="ARBA00050412"/>
    </source>
</evidence>
<reference evidence="11 12" key="1">
    <citation type="submission" date="2020-07" db="EMBL/GenBank/DDBJ databases">
        <title>Sequencing the genomes of 1000 actinobacteria strains.</title>
        <authorList>
            <person name="Klenk H.-P."/>
        </authorList>
    </citation>
    <scope>NUCLEOTIDE SEQUENCE [LARGE SCALE GENOMIC DNA]</scope>
    <source>
        <strain evidence="11 12">DSM 23141</strain>
    </source>
</reference>
<comment type="function">
    <text evidence="9">Heme-dependent dioxygenase that catalyzes the oxidative cleavage of the L-tryptophan (L-Trp) pyrrole ring and converts L-tryptophan to N-formyl-L-kynurenine. Catalyzes the oxidative cleavage of the indole moiety.</text>
</comment>
<dbReference type="GO" id="GO:0020037">
    <property type="term" value="F:heme binding"/>
    <property type="evidence" value="ECO:0007669"/>
    <property type="project" value="UniProtKB-UniRule"/>
</dbReference>
<dbReference type="InterPro" id="IPR037217">
    <property type="entry name" value="Trp/Indoleamine_2_3_dOase-like"/>
</dbReference>
<dbReference type="Proteomes" id="UP000553888">
    <property type="component" value="Unassembled WGS sequence"/>
</dbReference>
<dbReference type="EC" id="1.13.11.11" evidence="9"/>
<gene>
    <name evidence="9" type="primary">kynA</name>
    <name evidence="11" type="ORF">BJ979_001140</name>
</gene>
<dbReference type="FunFam" id="1.20.58.480:FF:000001">
    <property type="entry name" value="Tryptophan 2,3-dioxygenase"/>
    <property type="match status" value="1"/>
</dbReference>
<dbReference type="AlphaFoldDB" id="A0A852YB41"/>
<name>A0A852YB41_9MICO</name>
<comment type="cofactor">
    <cofactor evidence="9">
        <name>heme</name>
        <dbReference type="ChEBI" id="CHEBI:30413"/>
    </cofactor>
    <text evidence="9">Binds 1 heme group per subunit.</text>
</comment>
<evidence type="ECO:0000256" key="7">
    <source>
        <dbReference type="ARBA" id="ARBA00023079"/>
    </source>
</evidence>
<evidence type="ECO:0000256" key="2">
    <source>
        <dbReference type="ARBA" id="ARBA00022617"/>
    </source>
</evidence>
<feature type="binding site" evidence="9">
    <location>
        <position position="272"/>
    </location>
    <ligand>
        <name>substrate</name>
    </ligand>
</feature>
<sequence>MSTHDDRSTDSAAASATDSAANDNTRPLEAGIVTDLSDRMSYGGYLQLDTLLAAQLPVSVPEHHDELLFIVQHQTTELWLKLVIHELDDARRLLAADDLRGALKRIARIKHIQEVLTQQWSVLATLTPTEYAEFRGSLGSSSGFQSAQYRAVEFGLGNKNAKMLRVFDAEPANRELLERELKRPSLYDEFLRLLARRGYAVPADIVDRDVTVAHVLDERIVDLFETVYRDAETHWDVYESCEELVDLEDNFQFWRFRHLRTVGRTIGGKIGTGGSSGADFLARALNLTFFPEMYAVRTRLG</sequence>
<dbReference type="EMBL" id="JACBZY010000001">
    <property type="protein sequence ID" value="NYG98514.1"/>
    <property type="molecule type" value="Genomic_DNA"/>
</dbReference>
<evidence type="ECO:0000313" key="12">
    <source>
        <dbReference type="Proteomes" id="UP000553888"/>
    </source>
</evidence>
<dbReference type="GO" id="GO:0046872">
    <property type="term" value="F:metal ion binding"/>
    <property type="evidence" value="ECO:0007669"/>
    <property type="project" value="UniProtKB-KW"/>
</dbReference>
<comment type="caution">
    <text evidence="11">The sequence shown here is derived from an EMBL/GenBank/DDBJ whole genome shotgun (WGS) entry which is preliminary data.</text>
</comment>
<dbReference type="GO" id="GO:0004833">
    <property type="term" value="F:L-tryptophan 2,3-dioxygenase activity"/>
    <property type="evidence" value="ECO:0007669"/>
    <property type="project" value="UniProtKB-UniRule"/>
</dbReference>
<comment type="similarity">
    <text evidence="9">Belongs to the tryptophan 2,3-dioxygenase family.</text>
</comment>
<keyword evidence="6 9" id="KW-0408">Iron</keyword>
<accession>A0A852YB41</accession>
<dbReference type="Pfam" id="PF03301">
    <property type="entry name" value="Trp_dioxygenase"/>
    <property type="match status" value="2"/>
</dbReference>
<evidence type="ECO:0000256" key="5">
    <source>
        <dbReference type="ARBA" id="ARBA00023002"/>
    </source>
</evidence>
<organism evidence="11 12">
    <name type="scientific">Schumannella luteola</name>
    <dbReference type="NCBI Taxonomy" id="472059"/>
    <lineage>
        <taxon>Bacteria</taxon>
        <taxon>Bacillati</taxon>
        <taxon>Actinomycetota</taxon>
        <taxon>Actinomycetes</taxon>
        <taxon>Micrococcales</taxon>
        <taxon>Microbacteriaceae</taxon>
        <taxon>Schumannella</taxon>
    </lineage>
</organism>
<keyword evidence="3 9" id="KW-0479">Metal-binding</keyword>
<dbReference type="PANTHER" id="PTHR10138">
    <property type="entry name" value="TRYPTOPHAN 2,3-DIOXYGENASE"/>
    <property type="match status" value="1"/>
</dbReference>
<protein>
    <recommendedName>
        <fullName evidence="9">Tryptophan 2,3-dioxygenase</fullName>
        <shortName evidence="9">TDO</shortName>
        <ecNumber evidence="9">1.13.11.11</ecNumber>
    </recommendedName>
    <alternativeName>
        <fullName evidence="9">Tryptamin 2,3-dioxygenase</fullName>
    </alternativeName>
    <alternativeName>
        <fullName evidence="9">Tryptophan oxygenase</fullName>
        <shortName evidence="9">TO</shortName>
        <shortName evidence="9">TRPO</shortName>
    </alternativeName>
    <alternativeName>
        <fullName evidence="9">Tryptophan pyrrolase</fullName>
    </alternativeName>
    <alternativeName>
        <fullName evidence="9">Tryptophanase</fullName>
    </alternativeName>
</protein>
<evidence type="ECO:0000256" key="6">
    <source>
        <dbReference type="ARBA" id="ARBA00023004"/>
    </source>
</evidence>
<evidence type="ECO:0000256" key="9">
    <source>
        <dbReference type="HAMAP-Rule" id="MF_01972"/>
    </source>
</evidence>
<feature type="binding site" evidence="9">
    <location>
        <position position="135"/>
    </location>
    <ligand>
        <name>substrate</name>
    </ligand>
</feature>
<feature type="region of interest" description="Disordered" evidence="10">
    <location>
        <begin position="1"/>
        <end position="24"/>
    </location>
</feature>
<keyword evidence="2 9" id="KW-0349">Heme</keyword>
<feature type="binding site" evidence="9">
    <location>
        <begin position="69"/>
        <end position="73"/>
    </location>
    <ligand>
        <name>substrate</name>
    </ligand>
</feature>
<dbReference type="HAMAP" id="MF_01972">
    <property type="entry name" value="T23O"/>
    <property type="match status" value="1"/>
</dbReference>
<dbReference type="UniPathway" id="UPA00333">
    <property type="reaction ID" value="UER00453"/>
</dbReference>
<evidence type="ECO:0000256" key="1">
    <source>
        <dbReference type="ARBA" id="ARBA00011881"/>
    </source>
</evidence>
<keyword evidence="5 9" id="KW-0560">Oxidoreductase</keyword>
<dbReference type="Gene3D" id="1.20.58.480">
    <property type="match status" value="1"/>
</dbReference>
<proteinExistence type="inferred from homology"/>
<evidence type="ECO:0000256" key="10">
    <source>
        <dbReference type="SAM" id="MobiDB-lite"/>
    </source>
</evidence>
<evidence type="ECO:0000256" key="4">
    <source>
        <dbReference type="ARBA" id="ARBA00022964"/>
    </source>
</evidence>
<dbReference type="SUPFAM" id="SSF140959">
    <property type="entry name" value="Indolic compounds 2,3-dioxygenase-like"/>
    <property type="match status" value="1"/>
</dbReference>
<evidence type="ECO:0000313" key="11">
    <source>
        <dbReference type="EMBL" id="NYG98514.1"/>
    </source>
</evidence>
<feature type="compositionally biased region" description="Low complexity" evidence="10">
    <location>
        <begin position="10"/>
        <end position="24"/>
    </location>
</feature>